<evidence type="ECO:0000256" key="5">
    <source>
        <dbReference type="ARBA" id="ARBA00022989"/>
    </source>
</evidence>
<dbReference type="RefSeq" id="WP_141005340.1">
    <property type="nucleotide sequence ID" value="NZ_BAAAOR010000014.1"/>
</dbReference>
<evidence type="ECO:0000256" key="1">
    <source>
        <dbReference type="ARBA" id="ARBA00004651"/>
    </source>
</evidence>
<comment type="similarity">
    <text evidence="7">Belongs to the binding-protein-dependent transport system permease family.</text>
</comment>
<protein>
    <submittedName>
        <fullName evidence="9">ABC transporter permease</fullName>
    </submittedName>
</protein>
<feature type="transmembrane region" description="Helical" evidence="7">
    <location>
        <begin position="180"/>
        <end position="200"/>
    </location>
</feature>
<evidence type="ECO:0000313" key="10">
    <source>
        <dbReference type="Proteomes" id="UP001500842"/>
    </source>
</evidence>
<dbReference type="Pfam" id="PF19300">
    <property type="entry name" value="BPD_transp_1_N"/>
    <property type="match status" value="1"/>
</dbReference>
<feature type="transmembrane region" description="Helical" evidence="7">
    <location>
        <begin position="136"/>
        <end position="160"/>
    </location>
</feature>
<name>A0ABN2A8Q3_9ACTN</name>
<dbReference type="Proteomes" id="UP001500842">
    <property type="component" value="Unassembled WGS sequence"/>
</dbReference>
<dbReference type="SUPFAM" id="SSF161098">
    <property type="entry name" value="MetI-like"/>
    <property type="match status" value="1"/>
</dbReference>
<keyword evidence="4 7" id="KW-0812">Transmembrane</keyword>
<feature type="transmembrane region" description="Helical" evidence="7">
    <location>
        <begin position="105"/>
        <end position="124"/>
    </location>
</feature>
<feature type="transmembrane region" description="Helical" evidence="7">
    <location>
        <begin position="12"/>
        <end position="34"/>
    </location>
</feature>
<evidence type="ECO:0000256" key="3">
    <source>
        <dbReference type="ARBA" id="ARBA00022475"/>
    </source>
</evidence>
<feature type="domain" description="ABC transmembrane type-1" evidence="8">
    <location>
        <begin position="99"/>
        <end position="308"/>
    </location>
</feature>
<reference evidence="9 10" key="1">
    <citation type="journal article" date="2019" name="Int. J. Syst. Evol. Microbiol.">
        <title>The Global Catalogue of Microorganisms (GCM) 10K type strain sequencing project: providing services to taxonomists for standard genome sequencing and annotation.</title>
        <authorList>
            <consortium name="The Broad Institute Genomics Platform"/>
            <consortium name="The Broad Institute Genome Sequencing Center for Infectious Disease"/>
            <person name="Wu L."/>
            <person name="Ma J."/>
        </authorList>
    </citation>
    <scope>NUCLEOTIDE SEQUENCE [LARGE SCALE GENOMIC DNA]</scope>
    <source>
        <strain evidence="9 10">JCM 14942</strain>
    </source>
</reference>
<keyword evidence="3" id="KW-1003">Cell membrane</keyword>
<dbReference type="InterPro" id="IPR035906">
    <property type="entry name" value="MetI-like_sf"/>
</dbReference>
<gene>
    <name evidence="9" type="ORF">GCM10009788_17870</name>
</gene>
<sequence>MNRARLLRIGLKVLRLVAVLLVVSTLCFFSLALLPGDPARLMLGDAATDQSVATLRDQLGLDLPMMQRFTDWLGGVVTGDLGSSYRTGQAVTRILAERAPVTIELILLSQVIALGLAIPAAIVAAHRRRTGTDRALSLWVFTSLSTPDFVVGVVLVWIFSVQLGWLPANGYSPWSEGVSAHLSSLLMPAIALAGTSFALYQRVLRADLVETLRQDYIEVARAKGISSARITFRHALRPSLLGLSTQIGVTVGMLIGSTVVVESLFGLPGIGDELAGAVTARDYIEVQGLVLVIAACFVLVNALVDVLYPVIDPRLAKAGSRRTRGGAR</sequence>
<keyword evidence="10" id="KW-1185">Reference proteome</keyword>
<dbReference type="PROSITE" id="PS50928">
    <property type="entry name" value="ABC_TM1"/>
    <property type="match status" value="1"/>
</dbReference>
<keyword evidence="5 7" id="KW-1133">Transmembrane helix</keyword>
<comment type="caution">
    <text evidence="9">The sequence shown here is derived from an EMBL/GenBank/DDBJ whole genome shotgun (WGS) entry which is preliminary data.</text>
</comment>
<dbReference type="EMBL" id="BAAAOR010000014">
    <property type="protein sequence ID" value="GAA1513876.1"/>
    <property type="molecule type" value="Genomic_DNA"/>
</dbReference>
<evidence type="ECO:0000256" key="2">
    <source>
        <dbReference type="ARBA" id="ARBA00022448"/>
    </source>
</evidence>
<proteinExistence type="inferred from homology"/>
<dbReference type="InterPro" id="IPR045621">
    <property type="entry name" value="BPD_transp_1_N"/>
</dbReference>
<dbReference type="InterPro" id="IPR000515">
    <property type="entry name" value="MetI-like"/>
</dbReference>
<organism evidence="9 10">
    <name type="scientific">Nocardioides humi</name>
    <dbReference type="NCBI Taxonomy" id="449461"/>
    <lineage>
        <taxon>Bacteria</taxon>
        <taxon>Bacillati</taxon>
        <taxon>Actinomycetota</taxon>
        <taxon>Actinomycetes</taxon>
        <taxon>Propionibacteriales</taxon>
        <taxon>Nocardioidaceae</taxon>
        <taxon>Nocardioides</taxon>
    </lineage>
</organism>
<comment type="subcellular location">
    <subcellularLocation>
        <location evidence="1 7">Cell membrane</location>
        <topology evidence="1 7">Multi-pass membrane protein</topology>
    </subcellularLocation>
</comment>
<accession>A0ABN2A8Q3</accession>
<evidence type="ECO:0000313" key="9">
    <source>
        <dbReference type="EMBL" id="GAA1513876.1"/>
    </source>
</evidence>
<feature type="transmembrane region" description="Helical" evidence="7">
    <location>
        <begin position="240"/>
        <end position="266"/>
    </location>
</feature>
<evidence type="ECO:0000259" key="8">
    <source>
        <dbReference type="PROSITE" id="PS50928"/>
    </source>
</evidence>
<dbReference type="Pfam" id="PF00528">
    <property type="entry name" value="BPD_transp_1"/>
    <property type="match status" value="1"/>
</dbReference>
<dbReference type="PANTHER" id="PTHR43163:SF6">
    <property type="entry name" value="DIPEPTIDE TRANSPORT SYSTEM PERMEASE PROTEIN DPPB-RELATED"/>
    <property type="match status" value="1"/>
</dbReference>
<evidence type="ECO:0000256" key="6">
    <source>
        <dbReference type="ARBA" id="ARBA00023136"/>
    </source>
</evidence>
<keyword evidence="2 7" id="KW-0813">Transport</keyword>
<keyword evidence="6 7" id="KW-0472">Membrane</keyword>
<dbReference type="PANTHER" id="PTHR43163">
    <property type="entry name" value="DIPEPTIDE TRANSPORT SYSTEM PERMEASE PROTEIN DPPB-RELATED"/>
    <property type="match status" value="1"/>
</dbReference>
<dbReference type="CDD" id="cd06261">
    <property type="entry name" value="TM_PBP2"/>
    <property type="match status" value="1"/>
</dbReference>
<evidence type="ECO:0000256" key="4">
    <source>
        <dbReference type="ARBA" id="ARBA00022692"/>
    </source>
</evidence>
<feature type="transmembrane region" description="Helical" evidence="7">
    <location>
        <begin position="286"/>
        <end position="311"/>
    </location>
</feature>
<evidence type="ECO:0000256" key="7">
    <source>
        <dbReference type="RuleBase" id="RU363032"/>
    </source>
</evidence>
<dbReference type="Gene3D" id="1.10.3720.10">
    <property type="entry name" value="MetI-like"/>
    <property type="match status" value="1"/>
</dbReference>